<evidence type="ECO:0000259" key="3">
    <source>
        <dbReference type="PROSITE" id="PS51186"/>
    </source>
</evidence>
<dbReference type="KEGG" id="orz:FNH13_14010"/>
<keyword evidence="5" id="KW-1185">Reference proteome</keyword>
<evidence type="ECO:0000256" key="1">
    <source>
        <dbReference type="ARBA" id="ARBA00022679"/>
    </source>
</evidence>
<accession>A0A516GCQ0</accession>
<dbReference type="OrthoDB" id="5243635at2"/>
<keyword evidence="1 4" id="KW-0808">Transferase</keyword>
<dbReference type="InterPro" id="IPR000182">
    <property type="entry name" value="GNAT_dom"/>
</dbReference>
<organism evidence="4 5">
    <name type="scientific">Ornithinimicrobium ciconiae</name>
    <dbReference type="NCBI Taxonomy" id="2594265"/>
    <lineage>
        <taxon>Bacteria</taxon>
        <taxon>Bacillati</taxon>
        <taxon>Actinomycetota</taxon>
        <taxon>Actinomycetes</taxon>
        <taxon>Micrococcales</taxon>
        <taxon>Ornithinimicrobiaceae</taxon>
        <taxon>Ornithinimicrobium</taxon>
    </lineage>
</organism>
<gene>
    <name evidence="4" type="ORF">FNH13_14010</name>
</gene>
<name>A0A516GCQ0_9MICO</name>
<feature type="domain" description="N-acetyltransferase" evidence="3">
    <location>
        <begin position="57"/>
        <end position="207"/>
    </location>
</feature>
<evidence type="ECO:0000256" key="2">
    <source>
        <dbReference type="ARBA" id="ARBA00023315"/>
    </source>
</evidence>
<dbReference type="Proteomes" id="UP000315395">
    <property type="component" value="Chromosome"/>
</dbReference>
<protein>
    <submittedName>
        <fullName evidence="4">GNAT family N-acetyltransferase</fullName>
    </submittedName>
</protein>
<proteinExistence type="predicted"/>
<dbReference type="SUPFAM" id="SSF55729">
    <property type="entry name" value="Acyl-CoA N-acyltransferases (Nat)"/>
    <property type="match status" value="1"/>
</dbReference>
<evidence type="ECO:0000313" key="4">
    <source>
        <dbReference type="EMBL" id="QDO89306.1"/>
    </source>
</evidence>
<dbReference type="InterPro" id="IPR016181">
    <property type="entry name" value="Acyl_CoA_acyltransferase"/>
</dbReference>
<dbReference type="PANTHER" id="PTHR43877">
    <property type="entry name" value="AMINOALKYLPHOSPHONATE N-ACETYLTRANSFERASE-RELATED-RELATED"/>
    <property type="match status" value="1"/>
</dbReference>
<dbReference type="AlphaFoldDB" id="A0A516GCQ0"/>
<dbReference type="CDD" id="cd04301">
    <property type="entry name" value="NAT_SF"/>
    <property type="match status" value="1"/>
</dbReference>
<reference evidence="4 5" key="1">
    <citation type="submission" date="2019-07" db="EMBL/GenBank/DDBJ databases">
        <title>complete genome sequencing of Ornithinimicrobium sp. H23M54.</title>
        <authorList>
            <person name="Bae J.-W."/>
            <person name="Lee S.-Y."/>
        </authorList>
    </citation>
    <scope>NUCLEOTIDE SEQUENCE [LARGE SCALE GENOMIC DNA]</scope>
    <source>
        <strain evidence="4 5">H23M54</strain>
    </source>
</reference>
<dbReference type="InterPro" id="IPR050832">
    <property type="entry name" value="Bact_Acetyltransf"/>
</dbReference>
<dbReference type="PROSITE" id="PS51186">
    <property type="entry name" value="GNAT"/>
    <property type="match status" value="1"/>
</dbReference>
<dbReference type="EMBL" id="CP041616">
    <property type="protein sequence ID" value="QDO89306.1"/>
    <property type="molecule type" value="Genomic_DNA"/>
</dbReference>
<sequence length="212" mass="22518">MWRIKCHNTTTRARPARLVLDTGGVTSHHHHEPGPLADASVRTGRVSDAPAVGLVQATVWRAAFADTVPAEVLETFEAPAFASVWRQSLKDPPSPLHRLLVACAGDQVVGFAAIGPAEVTDESVTATDGELAVLAVHPDARRVGHGSRLLNAAADTLRAGDRTAVLAWLPSLDEQSRAFTDAAGLVPDGAWRERVVGPAGETIREVRVRAEL</sequence>
<keyword evidence="2" id="KW-0012">Acyltransferase</keyword>
<evidence type="ECO:0000313" key="5">
    <source>
        <dbReference type="Proteomes" id="UP000315395"/>
    </source>
</evidence>
<dbReference type="GO" id="GO:0016747">
    <property type="term" value="F:acyltransferase activity, transferring groups other than amino-acyl groups"/>
    <property type="evidence" value="ECO:0007669"/>
    <property type="project" value="InterPro"/>
</dbReference>
<dbReference type="Gene3D" id="3.40.630.30">
    <property type="match status" value="1"/>
</dbReference>
<dbReference type="Pfam" id="PF00583">
    <property type="entry name" value="Acetyltransf_1"/>
    <property type="match status" value="1"/>
</dbReference>